<reference evidence="1" key="1">
    <citation type="submission" date="2021-01" db="EMBL/GenBank/DDBJ databases">
        <authorList>
            <consortium name="Genoscope - CEA"/>
            <person name="William W."/>
        </authorList>
    </citation>
    <scope>NUCLEOTIDE SEQUENCE</scope>
</reference>
<accession>A0A816V9Z6</accession>
<name>A0A816V9Z6_BRANA</name>
<protein>
    <submittedName>
        <fullName evidence="1">(rape) hypothetical protein</fullName>
    </submittedName>
</protein>
<dbReference type="EMBL" id="HG994357">
    <property type="protein sequence ID" value="CAF2121728.1"/>
    <property type="molecule type" value="Genomic_DNA"/>
</dbReference>
<organism evidence="1">
    <name type="scientific">Brassica napus</name>
    <name type="common">Rape</name>
    <dbReference type="NCBI Taxonomy" id="3708"/>
    <lineage>
        <taxon>Eukaryota</taxon>
        <taxon>Viridiplantae</taxon>
        <taxon>Streptophyta</taxon>
        <taxon>Embryophyta</taxon>
        <taxon>Tracheophyta</taxon>
        <taxon>Spermatophyta</taxon>
        <taxon>Magnoliopsida</taxon>
        <taxon>eudicotyledons</taxon>
        <taxon>Gunneridae</taxon>
        <taxon>Pentapetalae</taxon>
        <taxon>rosids</taxon>
        <taxon>malvids</taxon>
        <taxon>Brassicales</taxon>
        <taxon>Brassicaceae</taxon>
        <taxon>Brassiceae</taxon>
        <taxon>Brassica</taxon>
    </lineage>
</organism>
<gene>
    <name evidence="1" type="ORF">DARMORV10_A03P14880.1</name>
</gene>
<dbReference type="AlphaFoldDB" id="A0A816V9Z6"/>
<sequence>MSSSSAAMVGEKQRKKMMNRVVMIEKGRSFMGFEMISMDEVIRGLLGLD</sequence>
<dbReference type="Proteomes" id="UP001295469">
    <property type="component" value="Chromosome A03"/>
</dbReference>
<proteinExistence type="predicted"/>
<evidence type="ECO:0000313" key="1">
    <source>
        <dbReference type="EMBL" id="CAF2121728.1"/>
    </source>
</evidence>